<feature type="transmembrane region" description="Helical" evidence="1">
    <location>
        <begin position="163"/>
        <end position="186"/>
    </location>
</feature>
<reference evidence="2 3" key="1">
    <citation type="submission" date="2018-08" db="EMBL/GenBank/DDBJ databases">
        <title>Diversity &amp; Physiological Properties of Lignin-Decomposing Actinobacteria from Soil.</title>
        <authorList>
            <person name="Roh S.G."/>
            <person name="Kim S.B."/>
        </authorList>
    </citation>
    <scope>NUCLEOTIDE SEQUENCE [LARGE SCALE GENOMIC DNA]</scope>
    <source>
        <strain evidence="2 3">MMS17-GH009</strain>
    </source>
</reference>
<keyword evidence="1" id="KW-1133">Transmembrane helix</keyword>
<organism evidence="2 3">
    <name type="scientific">Kitasatospora xanthocidica</name>
    <dbReference type="NCBI Taxonomy" id="83382"/>
    <lineage>
        <taxon>Bacteria</taxon>
        <taxon>Bacillati</taxon>
        <taxon>Actinomycetota</taxon>
        <taxon>Actinomycetes</taxon>
        <taxon>Kitasatosporales</taxon>
        <taxon>Streptomycetaceae</taxon>
        <taxon>Kitasatospora</taxon>
    </lineage>
</organism>
<dbReference type="EMBL" id="QVIG01000001">
    <property type="protein sequence ID" value="RGD56431.1"/>
    <property type="molecule type" value="Genomic_DNA"/>
</dbReference>
<name>A0A372ZL23_9ACTN</name>
<keyword evidence="1" id="KW-0472">Membrane</keyword>
<keyword evidence="3" id="KW-1185">Reference proteome</keyword>
<dbReference type="AlphaFoldDB" id="A0A372ZL23"/>
<comment type="caution">
    <text evidence="2">The sequence shown here is derived from an EMBL/GenBank/DDBJ whole genome shotgun (WGS) entry which is preliminary data.</text>
</comment>
<dbReference type="Proteomes" id="UP000263377">
    <property type="component" value="Unassembled WGS sequence"/>
</dbReference>
<sequence length="250" mass="26048">MPINDAVSAPPPPGALTPCPSCALTDQVRSVPAVHLGERRNVTVRSSGRDGRVETREEVSALGRALAPAPPAVGTAVQTLASLGFVTLVGAVFTFVQGTMARDAPVARKPDLSPPDWVTAHPGFPNDFPTDLLPGDLPKAAPASPATHTAAALADANDALVPLWGSCLILAVAIALLAGATALFLARRRHLAGRPRAERLWNQAWYCARCGTTHFPPAAGQGTGSLGLAEFRKTVWTAGGYGDLADRYRP</sequence>
<evidence type="ECO:0000256" key="1">
    <source>
        <dbReference type="SAM" id="Phobius"/>
    </source>
</evidence>
<proteinExistence type="predicted"/>
<evidence type="ECO:0000313" key="2">
    <source>
        <dbReference type="EMBL" id="RGD56431.1"/>
    </source>
</evidence>
<gene>
    <name evidence="2" type="ORF">DR950_00275</name>
</gene>
<dbReference type="RefSeq" id="WP_117484842.1">
    <property type="nucleotide sequence ID" value="NZ_QVIG01000001.1"/>
</dbReference>
<evidence type="ECO:0000313" key="3">
    <source>
        <dbReference type="Proteomes" id="UP000263377"/>
    </source>
</evidence>
<accession>A0A372ZL23</accession>
<keyword evidence="1" id="KW-0812">Transmembrane</keyword>
<protein>
    <submittedName>
        <fullName evidence="2">Uncharacterized protein</fullName>
    </submittedName>
</protein>